<evidence type="ECO:0000313" key="8">
    <source>
        <dbReference type="EMBL" id="KAK1803690.1"/>
    </source>
</evidence>
<keyword evidence="3" id="KW-0547">Nucleotide-binding</keyword>
<sequence>MIQGKRSDSPEPSCVSMKSNQSMDIPLQFREGVYPTELSLMQGKRSDSPEPSCVSMKSDKSMDPKRQVREGVCPTEPQLEHKVISLVKKELKRFKKLLSPDYPACSERDVEDEEDQSSAREGGAEDHTAHFQNNENLWDVTELTSVDVLLTNLIKGNLLPSALLWITSRPAAANQIPHECVDQVTEVRGFSDPQKEEYFRKRIRDQSLANRIIKHMKSSRSLYIMCHIPVFCWIAATVLEKMLGEAESGEIPKTLTQMFAHFLIFQIKHKDRKYHGNIDTDPQQTKKTILELGKLAFQQLGKKGNLIFYEEDWTRPYRVRMDTWTFFPRFLLGLSLESNQTLLQGLLTQTENSSHNKEETASYIKEKIRKNPSPEKSLNLFHCLNELKDQFSKEELDEFDLSKYDPSEECLLRLLPVVTASRKAVPKIYSCGVYNCSITDKGCAALASALRSNPSSHLRELNLNHNKPGDSGVKQLSTLLEDPHCKLEKLELYNCSITDEGCAALASALRSNPSSHLRELNLNSNKPGDSGVKQLSALLEDPHCKLEKLQLYNCSISEGCAALASALRSNPSSHLRELNLNCNKPGDSGVKQFSALLEDPHCKLEKLHLSDCSIKDKGCAALASALRSNHSSHLRELNLNLNKPGDSGVKQLSALLEDPHCKLEKLQLYNCNITDKGCAALASALRSNPSSHLRELNLNLNEPGDSGVKQLSALLEDPHCKLEKLHLFNCSITDEGCAALASALRSNPSTHLRELNLNHNKPGDSGVKQLSALLEDPHCKLEKLQNDLTESQITGLLSEAAGALYHMAGTGNPYTGNILIYVYDHNLLQVISSYDHNLTQVIPSYDHNLTQVISSYMCMITTLHSIQCTACGTKTVRGEYATTSLEASIAFSAAAIALRQAGSPRATLSNFTEK</sequence>
<dbReference type="AlphaFoldDB" id="A0AAD8ZUG7"/>
<protein>
    <recommendedName>
        <fullName evidence="10">NACHT, LRR and PYD domains-containing protein 12-like</fullName>
    </recommendedName>
</protein>
<dbReference type="GO" id="GO:0005524">
    <property type="term" value="F:ATP binding"/>
    <property type="evidence" value="ECO:0007669"/>
    <property type="project" value="UniProtKB-KW"/>
</dbReference>
<dbReference type="InterPro" id="IPR051261">
    <property type="entry name" value="NLR"/>
</dbReference>
<feature type="domain" description="NACHT LRR and PYD" evidence="7">
    <location>
        <begin position="313"/>
        <end position="390"/>
    </location>
</feature>
<evidence type="ECO:0000256" key="1">
    <source>
        <dbReference type="ARBA" id="ARBA00022614"/>
    </source>
</evidence>
<keyword evidence="9" id="KW-1185">Reference proteome</keyword>
<keyword evidence="1" id="KW-0433">Leucine-rich repeat</keyword>
<keyword evidence="2" id="KW-0677">Repeat</keyword>
<dbReference type="SMART" id="SM00368">
    <property type="entry name" value="LRR_RI"/>
    <property type="match status" value="12"/>
</dbReference>
<organism evidence="8 9">
    <name type="scientific">Electrophorus voltai</name>
    <dbReference type="NCBI Taxonomy" id="2609070"/>
    <lineage>
        <taxon>Eukaryota</taxon>
        <taxon>Metazoa</taxon>
        <taxon>Chordata</taxon>
        <taxon>Craniata</taxon>
        <taxon>Vertebrata</taxon>
        <taxon>Euteleostomi</taxon>
        <taxon>Actinopterygii</taxon>
        <taxon>Neopterygii</taxon>
        <taxon>Teleostei</taxon>
        <taxon>Ostariophysi</taxon>
        <taxon>Gymnotiformes</taxon>
        <taxon>Gymnotoidei</taxon>
        <taxon>Gymnotidae</taxon>
        <taxon>Electrophorus</taxon>
    </lineage>
</organism>
<dbReference type="InterPro" id="IPR001611">
    <property type="entry name" value="Leu-rich_rpt"/>
</dbReference>
<feature type="region of interest" description="Disordered" evidence="5">
    <location>
        <begin position="1"/>
        <end position="71"/>
    </location>
</feature>
<feature type="domain" description="NACHT" evidence="6">
    <location>
        <begin position="133"/>
        <end position="205"/>
    </location>
</feature>
<reference evidence="8" key="1">
    <citation type="submission" date="2023-03" db="EMBL/GenBank/DDBJ databases">
        <title>Electrophorus voltai genome.</title>
        <authorList>
            <person name="Bian C."/>
        </authorList>
    </citation>
    <scope>NUCLEOTIDE SEQUENCE</scope>
    <source>
        <strain evidence="8">CB-2022</strain>
        <tissue evidence="8">Muscle</tissue>
    </source>
</reference>
<evidence type="ECO:0000259" key="6">
    <source>
        <dbReference type="Pfam" id="PF05729"/>
    </source>
</evidence>
<evidence type="ECO:0000259" key="7">
    <source>
        <dbReference type="Pfam" id="PF17776"/>
    </source>
</evidence>
<dbReference type="SUPFAM" id="SSF52047">
    <property type="entry name" value="RNI-like"/>
    <property type="match status" value="2"/>
</dbReference>
<evidence type="ECO:0000256" key="2">
    <source>
        <dbReference type="ARBA" id="ARBA00022737"/>
    </source>
</evidence>
<name>A0AAD8ZUG7_9TELE</name>
<comment type="caution">
    <text evidence="8">The sequence shown here is derived from an EMBL/GenBank/DDBJ whole genome shotgun (WGS) entry which is preliminary data.</text>
</comment>
<feature type="compositionally biased region" description="Basic and acidic residues" evidence="5">
    <location>
        <begin position="57"/>
        <end position="69"/>
    </location>
</feature>
<dbReference type="SMART" id="SM00367">
    <property type="entry name" value="LRR_CC"/>
    <property type="match status" value="5"/>
</dbReference>
<dbReference type="FunFam" id="3.80.10.10:FF:000714">
    <property type="entry name" value="Si:ch211-149a19.3"/>
    <property type="match status" value="2"/>
</dbReference>
<evidence type="ECO:0000313" key="9">
    <source>
        <dbReference type="Proteomes" id="UP001239994"/>
    </source>
</evidence>
<evidence type="ECO:0008006" key="10">
    <source>
        <dbReference type="Google" id="ProtNLM"/>
    </source>
</evidence>
<dbReference type="Gene3D" id="3.80.10.10">
    <property type="entry name" value="Ribonuclease Inhibitor"/>
    <property type="match status" value="3"/>
</dbReference>
<dbReference type="Pfam" id="PF05729">
    <property type="entry name" value="NACHT"/>
    <property type="match status" value="1"/>
</dbReference>
<dbReference type="Pfam" id="PF17776">
    <property type="entry name" value="NLRC4_HD2"/>
    <property type="match status" value="1"/>
</dbReference>
<accession>A0AAD8ZUG7</accession>
<dbReference type="CDD" id="cd00116">
    <property type="entry name" value="LRR_RI"/>
    <property type="match status" value="1"/>
</dbReference>
<dbReference type="InterPro" id="IPR006553">
    <property type="entry name" value="Leu-rich_rpt_Cys-con_subtyp"/>
</dbReference>
<gene>
    <name evidence="8" type="ORF">P4O66_021093</name>
</gene>
<dbReference type="InterPro" id="IPR032675">
    <property type="entry name" value="LRR_dom_sf"/>
</dbReference>
<proteinExistence type="predicted"/>
<dbReference type="InterPro" id="IPR041267">
    <property type="entry name" value="NLRP_HD2"/>
</dbReference>
<evidence type="ECO:0000256" key="4">
    <source>
        <dbReference type="ARBA" id="ARBA00022840"/>
    </source>
</evidence>
<dbReference type="InterPro" id="IPR007111">
    <property type="entry name" value="NACHT_NTPase"/>
</dbReference>
<evidence type="ECO:0000256" key="3">
    <source>
        <dbReference type="ARBA" id="ARBA00022741"/>
    </source>
</evidence>
<dbReference type="Pfam" id="PF13516">
    <property type="entry name" value="LRR_6"/>
    <property type="match status" value="10"/>
</dbReference>
<dbReference type="PANTHER" id="PTHR24106">
    <property type="entry name" value="NACHT, LRR AND CARD DOMAINS-CONTAINING"/>
    <property type="match status" value="1"/>
</dbReference>
<dbReference type="EMBL" id="JAROKS010000005">
    <property type="protein sequence ID" value="KAK1803690.1"/>
    <property type="molecule type" value="Genomic_DNA"/>
</dbReference>
<feature type="region of interest" description="Disordered" evidence="5">
    <location>
        <begin position="105"/>
        <end position="131"/>
    </location>
</feature>
<dbReference type="Proteomes" id="UP001239994">
    <property type="component" value="Unassembled WGS sequence"/>
</dbReference>
<keyword evidence="4" id="KW-0067">ATP-binding</keyword>
<evidence type="ECO:0000256" key="5">
    <source>
        <dbReference type="SAM" id="MobiDB-lite"/>
    </source>
</evidence>